<dbReference type="SUPFAM" id="SSF103256">
    <property type="entry name" value="Hypothetical protein TM0160"/>
    <property type="match status" value="1"/>
</dbReference>
<keyword evidence="3" id="KW-1185">Reference proteome</keyword>
<feature type="region of interest" description="Disordered" evidence="1">
    <location>
        <begin position="111"/>
        <end position="146"/>
    </location>
</feature>
<comment type="caution">
    <text evidence="2">The sequence shown here is derived from an EMBL/GenBank/DDBJ whole genome shotgun (WGS) entry which is preliminary data.</text>
</comment>
<reference evidence="2 3" key="1">
    <citation type="journal article" date="2020" name="J. Phycol.">
        <title>Comparative genome analysis reveals Cyanidiococcus gen. nov., a new extremophilic red algal genus sister to Cyanidioschyzon (Cyanidioschyzonaceae, Rhodophyta).</title>
        <authorList>
            <person name="Liu S.-L."/>
            <person name="Chiang Y.-R."/>
            <person name="Yoon H.S."/>
            <person name="Fu H.-Y."/>
        </authorList>
    </citation>
    <scope>NUCLEOTIDE SEQUENCE [LARGE SCALE GENOMIC DNA]</scope>
    <source>
        <strain evidence="2 3">THAL066</strain>
    </source>
</reference>
<dbReference type="Proteomes" id="UP000530660">
    <property type="component" value="Unassembled WGS sequence"/>
</dbReference>
<dbReference type="EMBL" id="VWRR01000006">
    <property type="protein sequence ID" value="KAF6003515.1"/>
    <property type="molecule type" value="Genomic_DNA"/>
</dbReference>
<sequence length="357" mass="40310">MWSSPLLAGHERLPARLQTPCSTRGVALGPGGTRRSFQRGLRKPWVRLLPAARKGHRLFKTRSSFELPNLQTFQFDESSALALKIERAESLKFYENVNVHVLYLSQVENSEGSPEEYSQGRGSLQRGEKTGAILSGRSTDLESERVGNSSKDRKLLPLFLEDKLERDIIVSGIAQMGTKGTDSHRASIGNSSATPVDTKYRWSLARFFWRNRDALVEAQRIQKIVRGRSDIQDRDSNLLLFLTRSIMQSTTTPRAHELLLQIFREKLKCSVLQVVLAPVTRANPDQLRAYVCLEAQNPQRQPWFVRMRASDGAVIAFRAGCPLFVDKNVWEYAAIDTDSIPLGDSVVFPRRRDSLSL</sequence>
<evidence type="ECO:0000313" key="3">
    <source>
        <dbReference type="Proteomes" id="UP000530660"/>
    </source>
</evidence>
<gene>
    <name evidence="2" type="ORF">F1559_001657</name>
</gene>
<organism evidence="2 3">
    <name type="scientific">Cyanidiococcus yangmingshanensis</name>
    <dbReference type="NCBI Taxonomy" id="2690220"/>
    <lineage>
        <taxon>Eukaryota</taxon>
        <taxon>Rhodophyta</taxon>
        <taxon>Bangiophyceae</taxon>
        <taxon>Cyanidiales</taxon>
        <taxon>Cyanidiaceae</taxon>
        <taxon>Cyanidiococcus</taxon>
    </lineage>
</organism>
<dbReference type="InterPro" id="IPR036104">
    <property type="entry name" value="BFN_sf"/>
</dbReference>
<dbReference type="Gene3D" id="3.10.690.10">
    <property type="entry name" value="Bifunctional nuclease domain"/>
    <property type="match status" value="1"/>
</dbReference>
<evidence type="ECO:0000256" key="1">
    <source>
        <dbReference type="SAM" id="MobiDB-lite"/>
    </source>
</evidence>
<dbReference type="OrthoDB" id="10496733at2759"/>
<name>A0A7J7IK76_9RHOD</name>
<protein>
    <submittedName>
        <fullName evidence="2">Uncharacterized protein</fullName>
    </submittedName>
</protein>
<proteinExistence type="predicted"/>
<dbReference type="GO" id="GO:0004518">
    <property type="term" value="F:nuclease activity"/>
    <property type="evidence" value="ECO:0007669"/>
    <property type="project" value="InterPro"/>
</dbReference>
<evidence type="ECO:0000313" key="2">
    <source>
        <dbReference type="EMBL" id="KAF6003515.1"/>
    </source>
</evidence>
<accession>A0A7J7IK76</accession>
<dbReference type="AlphaFoldDB" id="A0A7J7IK76"/>